<dbReference type="InterPro" id="IPR029063">
    <property type="entry name" value="SAM-dependent_MTases_sf"/>
</dbReference>
<proteinExistence type="predicted"/>
<accession>A0A2H3CT67</accession>
<dbReference type="EMBL" id="KZ293718">
    <property type="protein sequence ID" value="PBK82372.1"/>
    <property type="molecule type" value="Genomic_DNA"/>
</dbReference>
<dbReference type="SUPFAM" id="SSF53335">
    <property type="entry name" value="S-adenosyl-L-methionine-dependent methyltransferases"/>
    <property type="match status" value="1"/>
</dbReference>
<evidence type="ECO:0008006" key="3">
    <source>
        <dbReference type="Google" id="ProtNLM"/>
    </source>
</evidence>
<name>A0A2H3CT67_ARMGA</name>
<dbReference type="Proteomes" id="UP000217790">
    <property type="component" value="Unassembled WGS sequence"/>
</dbReference>
<reference evidence="2" key="1">
    <citation type="journal article" date="2017" name="Nat. Ecol. Evol.">
        <title>Genome expansion and lineage-specific genetic innovations in the forest pathogenic fungi Armillaria.</title>
        <authorList>
            <person name="Sipos G."/>
            <person name="Prasanna A.N."/>
            <person name="Walter M.C."/>
            <person name="O'Connor E."/>
            <person name="Balint B."/>
            <person name="Krizsan K."/>
            <person name="Kiss B."/>
            <person name="Hess J."/>
            <person name="Varga T."/>
            <person name="Slot J."/>
            <person name="Riley R."/>
            <person name="Boka B."/>
            <person name="Rigling D."/>
            <person name="Barry K."/>
            <person name="Lee J."/>
            <person name="Mihaltcheva S."/>
            <person name="LaButti K."/>
            <person name="Lipzen A."/>
            <person name="Waldron R."/>
            <person name="Moloney N.M."/>
            <person name="Sperisen C."/>
            <person name="Kredics L."/>
            <person name="Vagvoelgyi C."/>
            <person name="Patrignani A."/>
            <person name="Fitzpatrick D."/>
            <person name="Nagy I."/>
            <person name="Doyle S."/>
            <person name="Anderson J.B."/>
            <person name="Grigoriev I.V."/>
            <person name="Gueldener U."/>
            <person name="Muensterkoetter M."/>
            <person name="Nagy L.G."/>
        </authorList>
    </citation>
    <scope>NUCLEOTIDE SEQUENCE [LARGE SCALE GENOMIC DNA]</scope>
    <source>
        <strain evidence="2">Ar21-2</strain>
    </source>
</reference>
<protein>
    <recommendedName>
        <fullName evidence="3">Methyltransferase type 11 domain-containing protein</fullName>
    </recommendedName>
</protein>
<keyword evidence="2" id="KW-1185">Reference proteome</keyword>
<dbReference type="STRING" id="47427.A0A2H3CT67"/>
<evidence type="ECO:0000313" key="2">
    <source>
        <dbReference type="Proteomes" id="UP000217790"/>
    </source>
</evidence>
<evidence type="ECO:0000313" key="1">
    <source>
        <dbReference type="EMBL" id="PBK82372.1"/>
    </source>
</evidence>
<gene>
    <name evidence="1" type="ORF">ARMGADRAFT_1141218</name>
</gene>
<dbReference type="AlphaFoldDB" id="A0A2H3CT67"/>
<dbReference type="Gene3D" id="3.40.50.150">
    <property type="entry name" value="Vaccinia Virus protein VP39"/>
    <property type="match status" value="1"/>
</dbReference>
<dbReference type="InParanoid" id="A0A2H3CT67"/>
<organism evidence="1 2">
    <name type="scientific">Armillaria gallica</name>
    <name type="common">Bulbous honey fungus</name>
    <name type="synonym">Armillaria bulbosa</name>
    <dbReference type="NCBI Taxonomy" id="47427"/>
    <lineage>
        <taxon>Eukaryota</taxon>
        <taxon>Fungi</taxon>
        <taxon>Dikarya</taxon>
        <taxon>Basidiomycota</taxon>
        <taxon>Agaricomycotina</taxon>
        <taxon>Agaricomycetes</taxon>
        <taxon>Agaricomycetidae</taxon>
        <taxon>Agaricales</taxon>
        <taxon>Marasmiineae</taxon>
        <taxon>Physalacriaceae</taxon>
        <taxon>Armillaria</taxon>
    </lineage>
</organism>
<sequence length="194" mass="21934">IVQVLDLFYPSICSKLRIIHQPSNGASRIPHSFRMHGHTYSHVDTISFWNEPFPLYLCSHRGVPSTSTISTESKTFPKSFPRNDNVFSRSVTKLPREWTNSYFLVNQRVLYAALTESQRGAALSEIYRVLAPGGWVQLIEGSEISPHTGPYSEGIGKILAKLYAHKGLVIDVAKRLPDMLTREGFIYVHSETRT</sequence>
<dbReference type="OrthoDB" id="184880at2759"/>
<feature type="non-terminal residue" evidence="1">
    <location>
        <position position="1"/>
    </location>
</feature>